<evidence type="ECO:0000313" key="7">
    <source>
        <dbReference type="Proteomes" id="UP001314205"/>
    </source>
</evidence>
<dbReference type="PROSITE" id="PS00233">
    <property type="entry name" value="CHIT_BIND_RR_1"/>
    <property type="match status" value="1"/>
</dbReference>
<sequence length="147" mass="16307">MRIVGSSERYPYRKMKLLIITLLVAYASADVSHIVPRNGEANAKILRQEQDIGLEGQYQWAYETENGISASEQGTLKNPQSENSEQAVQGEAKWTAPNGEVISLQYVADGNGYQPQGSHLPQPQPIPEAILRALEYIRAHPPPPEKN</sequence>
<dbReference type="InterPro" id="IPR050468">
    <property type="entry name" value="Cuticle_Struct_Prot"/>
</dbReference>
<feature type="signal peptide" evidence="5">
    <location>
        <begin position="1"/>
        <end position="29"/>
    </location>
</feature>
<comment type="caution">
    <text evidence="6">The sequence shown here is derived from an EMBL/GenBank/DDBJ whole genome shotgun (WGS) entry which is preliminary data.</text>
</comment>
<keyword evidence="1 3" id="KW-0193">Cuticle</keyword>
<evidence type="ECO:0000256" key="1">
    <source>
        <dbReference type="ARBA" id="ARBA00022460"/>
    </source>
</evidence>
<feature type="chain" id="PRO_5043584108" evidence="5">
    <location>
        <begin position="30"/>
        <end position="147"/>
    </location>
</feature>
<dbReference type="InterPro" id="IPR031311">
    <property type="entry name" value="CHIT_BIND_RR_consensus"/>
</dbReference>
<dbReference type="PROSITE" id="PS51155">
    <property type="entry name" value="CHIT_BIND_RR_2"/>
    <property type="match status" value="1"/>
</dbReference>
<dbReference type="Proteomes" id="UP001314205">
    <property type="component" value="Unassembled WGS sequence"/>
</dbReference>
<dbReference type="PANTHER" id="PTHR10380">
    <property type="entry name" value="CUTICLE PROTEIN"/>
    <property type="match status" value="1"/>
</dbReference>
<accession>A0AAV1LF63</accession>
<evidence type="ECO:0000256" key="5">
    <source>
        <dbReference type="SAM" id="SignalP"/>
    </source>
</evidence>
<name>A0AAV1LF63_9NEOP</name>
<proteinExistence type="predicted"/>
<evidence type="ECO:0000313" key="6">
    <source>
        <dbReference type="EMBL" id="CAK1592682.1"/>
    </source>
</evidence>
<evidence type="ECO:0000256" key="4">
    <source>
        <dbReference type="SAM" id="MobiDB-lite"/>
    </source>
</evidence>
<dbReference type="EMBL" id="CAVLGL010000087">
    <property type="protein sequence ID" value="CAK1592682.1"/>
    <property type="molecule type" value="Genomic_DNA"/>
</dbReference>
<dbReference type="AlphaFoldDB" id="A0AAV1LF63"/>
<evidence type="ECO:0000256" key="2">
    <source>
        <dbReference type="ARBA" id="ARBA00022729"/>
    </source>
</evidence>
<feature type="compositionally biased region" description="Polar residues" evidence="4">
    <location>
        <begin position="71"/>
        <end position="87"/>
    </location>
</feature>
<dbReference type="Pfam" id="PF00379">
    <property type="entry name" value="Chitin_bind_4"/>
    <property type="match status" value="1"/>
</dbReference>
<keyword evidence="7" id="KW-1185">Reference proteome</keyword>
<organism evidence="6 7">
    <name type="scientific">Parnassius mnemosyne</name>
    <name type="common">clouded apollo</name>
    <dbReference type="NCBI Taxonomy" id="213953"/>
    <lineage>
        <taxon>Eukaryota</taxon>
        <taxon>Metazoa</taxon>
        <taxon>Ecdysozoa</taxon>
        <taxon>Arthropoda</taxon>
        <taxon>Hexapoda</taxon>
        <taxon>Insecta</taxon>
        <taxon>Pterygota</taxon>
        <taxon>Neoptera</taxon>
        <taxon>Endopterygota</taxon>
        <taxon>Lepidoptera</taxon>
        <taxon>Glossata</taxon>
        <taxon>Ditrysia</taxon>
        <taxon>Papilionoidea</taxon>
        <taxon>Papilionidae</taxon>
        <taxon>Parnassiinae</taxon>
        <taxon>Parnassini</taxon>
        <taxon>Parnassius</taxon>
        <taxon>Driopa</taxon>
    </lineage>
</organism>
<dbReference type="GO" id="GO:0062129">
    <property type="term" value="C:chitin-based extracellular matrix"/>
    <property type="evidence" value="ECO:0007669"/>
    <property type="project" value="TreeGrafter"/>
</dbReference>
<feature type="region of interest" description="Disordered" evidence="4">
    <location>
        <begin position="71"/>
        <end position="94"/>
    </location>
</feature>
<gene>
    <name evidence="6" type="ORF">PARMNEM_LOCUS12589</name>
</gene>
<dbReference type="InterPro" id="IPR000618">
    <property type="entry name" value="Insect_cuticle"/>
</dbReference>
<protein>
    <submittedName>
        <fullName evidence="6">Uncharacterized protein</fullName>
    </submittedName>
</protein>
<evidence type="ECO:0000256" key="3">
    <source>
        <dbReference type="PROSITE-ProRule" id="PRU00497"/>
    </source>
</evidence>
<dbReference type="GO" id="GO:0008010">
    <property type="term" value="F:structural constituent of chitin-based larval cuticle"/>
    <property type="evidence" value="ECO:0007669"/>
    <property type="project" value="TreeGrafter"/>
</dbReference>
<dbReference type="PANTHER" id="PTHR10380:SF238">
    <property type="entry name" value="CUTICULAR PROTEIN 65EA-RELATED"/>
    <property type="match status" value="1"/>
</dbReference>
<reference evidence="6 7" key="1">
    <citation type="submission" date="2023-11" db="EMBL/GenBank/DDBJ databases">
        <authorList>
            <person name="Hedman E."/>
            <person name="Englund M."/>
            <person name="Stromberg M."/>
            <person name="Nyberg Akerstrom W."/>
            <person name="Nylinder S."/>
            <person name="Jareborg N."/>
            <person name="Kallberg Y."/>
            <person name="Kronander E."/>
        </authorList>
    </citation>
    <scope>NUCLEOTIDE SEQUENCE [LARGE SCALE GENOMIC DNA]</scope>
</reference>
<keyword evidence="2 5" id="KW-0732">Signal</keyword>